<dbReference type="InterPro" id="IPR025999">
    <property type="entry name" value="MCRS_N"/>
</dbReference>
<evidence type="ECO:0000256" key="1">
    <source>
        <dbReference type="SAM" id="MobiDB-lite"/>
    </source>
</evidence>
<dbReference type="EMBL" id="JBEDUW010000002">
    <property type="protein sequence ID" value="KAK9946992.1"/>
    <property type="molecule type" value="Genomic_DNA"/>
</dbReference>
<evidence type="ECO:0000313" key="4">
    <source>
        <dbReference type="Proteomes" id="UP001457282"/>
    </source>
</evidence>
<feature type="region of interest" description="Disordered" evidence="1">
    <location>
        <begin position="537"/>
        <end position="571"/>
    </location>
</feature>
<dbReference type="Pfam" id="PF13325">
    <property type="entry name" value="MCRS_N"/>
    <property type="match status" value="1"/>
</dbReference>
<proteinExistence type="predicted"/>
<feature type="region of interest" description="Disordered" evidence="1">
    <location>
        <begin position="653"/>
        <end position="685"/>
    </location>
</feature>
<gene>
    <name evidence="3" type="ORF">M0R45_012429</name>
</gene>
<dbReference type="SMART" id="SM00240">
    <property type="entry name" value="FHA"/>
    <property type="match status" value="1"/>
</dbReference>
<dbReference type="GO" id="GO:0045944">
    <property type="term" value="P:positive regulation of transcription by RNA polymerase II"/>
    <property type="evidence" value="ECO:0007669"/>
    <property type="project" value="TreeGrafter"/>
</dbReference>
<dbReference type="PROSITE" id="PS50006">
    <property type="entry name" value="FHA_DOMAIN"/>
    <property type="match status" value="1"/>
</dbReference>
<dbReference type="GO" id="GO:0031011">
    <property type="term" value="C:Ino80 complex"/>
    <property type="evidence" value="ECO:0007669"/>
    <property type="project" value="InterPro"/>
</dbReference>
<sequence>MAGDAAAVRSSAAVSAWIPADDVLLKNAVEAGASLESLAKGAVHFSRRFTVQELQDRWHSILYDPVVSEEASARMTEFECSTPNFASKFSRLGNSKENKCVPGKRKAESVRSSYYALRKRICNEPFDSMDLNFILAPSHSNFVVNGDEPLAEHVMTGDPISNHFGLEESDMDTMHHTFPQNLMDDSTAIGGIVTADTFQTGGLQKPAEEDFLVEQDNLHEEVPYIGDDLPITGNESEVEEFGHPNELPDCSMFSAGDLGMEPPCSLDQINNNEGNVCSTFEGNQVFNVSASDSSASFQNLEYSTQLPGTHIWSTVPVTAMPVDVIIREDDTCTRDAFELPDDIGAENTTTSGYAVDLGTEVKVSDFKSPASTEVYLAELSNSLLNFTNEEELMFKDEIDKSYYDGLSSLLLRSPKDDVSEEHMINLTEPETSIAPVMYPMNPSFTEPGVADDIRGSLNGDEHMHCHPEMLMQSSSTASNSQFPEYKDGVICCTLNTEQWEIPCNDDVFLLNHVPLSSTSSKVKWSFQEASKSQPKCSSVEDLAGNQRKGDTGPCFMQKGKRNPGKSLGSSQIKGSHIITDVGIKPPLCNFELPKTDPVDVASTSTGHISGNHGQIDSAEASTNPLPGIMKEDPRDSTFTNCLGYTSMESHMENSHHDYDSFKSNPQPYATETNQERDASAVSEPEVNPMTSDFEGLFDSSDDVPGYSDIEAMILDMDLDPDDQEMYAGEEVSRYQDEDSKRAIMRLEQGAYSYMQRAIASHGAFAILYGRRSKHYIKKPEVLLGRATNDFIVDIDLTREGRGNKVSRQQAIIKMEQDGSFYLKNLGSCPITVNSTELAPGRSLTLSSSCLIEIRGMPFIFETNQTRVKQYLDSITQI</sequence>
<dbReference type="FunFam" id="2.60.200.20:FF:000052">
    <property type="entry name" value="Microspherule protein 1"/>
    <property type="match status" value="1"/>
</dbReference>
<dbReference type="CDD" id="cd22687">
    <property type="entry name" value="FHA_MCRS1"/>
    <property type="match status" value="1"/>
</dbReference>
<protein>
    <recommendedName>
        <fullName evidence="2">FHA domain-containing protein</fullName>
    </recommendedName>
</protein>
<dbReference type="PANTHER" id="PTHR13233">
    <property type="entry name" value="MICROSPHERULE PROTEIN 1"/>
    <property type="match status" value="1"/>
</dbReference>
<dbReference type="PANTHER" id="PTHR13233:SF0">
    <property type="entry name" value="MICROSPHERULE PROTEIN 1"/>
    <property type="match status" value="1"/>
</dbReference>
<feature type="domain" description="FHA" evidence="2">
    <location>
        <begin position="781"/>
        <end position="837"/>
    </location>
</feature>
<dbReference type="Gene3D" id="2.60.200.20">
    <property type="match status" value="1"/>
</dbReference>
<dbReference type="GO" id="GO:0071339">
    <property type="term" value="C:MLL1 complex"/>
    <property type="evidence" value="ECO:0007669"/>
    <property type="project" value="InterPro"/>
</dbReference>
<dbReference type="AlphaFoldDB" id="A0AAW1YDX2"/>
<dbReference type="SUPFAM" id="SSF49879">
    <property type="entry name" value="SMAD/FHA domain"/>
    <property type="match status" value="1"/>
</dbReference>
<evidence type="ECO:0000313" key="3">
    <source>
        <dbReference type="EMBL" id="KAK9946992.1"/>
    </source>
</evidence>
<dbReference type="GO" id="GO:0044545">
    <property type="term" value="C:NSL complex"/>
    <property type="evidence" value="ECO:0007669"/>
    <property type="project" value="TreeGrafter"/>
</dbReference>
<keyword evidence="4" id="KW-1185">Reference proteome</keyword>
<dbReference type="InterPro" id="IPR000253">
    <property type="entry name" value="FHA_dom"/>
</dbReference>
<name>A0AAW1YDX2_RUBAR</name>
<reference evidence="3 4" key="1">
    <citation type="journal article" date="2023" name="G3 (Bethesda)">
        <title>A chromosome-length genome assembly and annotation of blackberry (Rubus argutus, cv. 'Hillquist').</title>
        <authorList>
            <person name="Bruna T."/>
            <person name="Aryal R."/>
            <person name="Dudchenko O."/>
            <person name="Sargent D.J."/>
            <person name="Mead D."/>
            <person name="Buti M."/>
            <person name="Cavallini A."/>
            <person name="Hytonen T."/>
            <person name="Andres J."/>
            <person name="Pham M."/>
            <person name="Weisz D."/>
            <person name="Mascagni F."/>
            <person name="Usai G."/>
            <person name="Natali L."/>
            <person name="Bassil N."/>
            <person name="Fernandez G.E."/>
            <person name="Lomsadze A."/>
            <person name="Armour M."/>
            <person name="Olukolu B."/>
            <person name="Poorten T."/>
            <person name="Britton C."/>
            <person name="Davik J."/>
            <person name="Ashrafi H."/>
            <person name="Aiden E.L."/>
            <person name="Borodovsky M."/>
            <person name="Worthington M."/>
        </authorList>
    </citation>
    <scope>NUCLEOTIDE SEQUENCE [LARGE SCALE GENOMIC DNA]</scope>
    <source>
        <strain evidence="3">PI 553951</strain>
    </source>
</reference>
<dbReference type="InterPro" id="IPR008984">
    <property type="entry name" value="SMAD_FHA_dom_sf"/>
</dbReference>
<feature type="compositionally biased region" description="Polar residues" evidence="1">
    <location>
        <begin position="661"/>
        <end position="672"/>
    </location>
</feature>
<dbReference type="GO" id="GO:0002151">
    <property type="term" value="F:G-quadruplex RNA binding"/>
    <property type="evidence" value="ECO:0007669"/>
    <property type="project" value="InterPro"/>
</dbReference>
<dbReference type="Pfam" id="PF00498">
    <property type="entry name" value="FHA"/>
    <property type="match status" value="1"/>
</dbReference>
<evidence type="ECO:0000259" key="2">
    <source>
        <dbReference type="PROSITE" id="PS50006"/>
    </source>
</evidence>
<comment type="caution">
    <text evidence="3">The sequence shown here is derived from an EMBL/GenBank/DDBJ whole genome shotgun (WGS) entry which is preliminary data.</text>
</comment>
<dbReference type="Proteomes" id="UP001457282">
    <property type="component" value="Unassembled WGS sequence"/>
</dbReference>
<accession>A0AAW1YDX2</accession>
<organism evidence="3 4">
    <name type="scientific">Rubus argutus</name>
    <name type="common">Southern blackberry</name>
    <dbReference type="NCBI Taxonomy" id="59490"/>
    <lineage>
        <taxon>Eukaryota</taxon>
        <taxon>Viridiplantae</taxon>
        <taxon>Streptophyta</taxon>
        <taxon>Embryophyta</taxon>
        <taxon>Tracheophyta</taxon>
        <taxon>Spermatophyta</taxon>
        <taxon>Magnoliopsida</taxon>
        <taxon>eudicotyledons</taxon>
        <taxon>Gunneridae</taxon>
        <taxon>Pentapetalae</taxon>
        <taxon>rosids</taxon>
        <taxon>fabids</taxon>
        <taxon>Rosales</taxon>
        <taxon>Rosaceae</taxon>
        <taxon>Rosoideae</taxon>
        <taxon>Rosoideae incertae sedis</taxon>
        <taxon>Rubus</taxon>
    </lineage>
</organism>
<dbReference type="InterPro" id="IPR037912">
    <property type="entry name" value="MCRS1"/>
</dbReference>